<evidence type="ECO:0000256" key="2">
    <source>
        <dbReference type="ARBA" id="ARBA00022723"/>
    </source>
</evidence>
<feature type="compositionally biased region" description="Low complexity" evidence="5">
    <location>
        <begin position="71"/>
        <end position="85"/>
    </location>
</feature>
<proteinExistence type="predicted"/>
<feature type="region of interest" description="Disordered" evidence="5">
    <location>
        <begin position="54"/>
        <end position="119"/>
    </location>
</feature>
<dbReference type="PANTHER" id="PTHR46910">
    <property type="entry name" value="TRANSCRIPTION FACTOR PDR1"/>
    <property type="match status" value="1"/>
</dbReference>
<comment type="subcellular location">
    <subcellularLocation>
        <location evidence="1">Nucleus</location>
    </subcellularLocation>
</comment>
<feature type="region of interest" description="Disordered" evidence="5">
    <location>
        <begin position="239"/>
        <end position="271"/>
    </location>
</feature>
<organism evidence="7 8">
    <name type="scientific">Kwoniella europaea PYCC6329</name>
    <dbReference type="NCBI Taxonomy" id="1423913"/>
    <lineage>
        <taxon>Eukaryota</taxon>
        <taxon>Fungi</taxon>
        <taxon>Dikarya</taxon>
        <taxon>Basidiomycota</taxon>
        <taxon>Agaricomycotina</taxon>
        <taxon>Tremellomycetes</taxon>
        <taxon>Tremellales</taxon>
        <taxon>Cryptococcaceae</taxon>
        <taxon>Kwoniella</taxon>
    </lineage>
</organism>
<dbReference type="GO" id="GO:0003677">
    <property type="term" value="F:DNA binding"/>
    <property type="evidence" value="ECO:0007669"/>
    <property type="project" value="UniProtKB-KW"/>
</dbReference>
<evidence type="ECO:0000256" key="1">
    <source>
        <dbReference type="ARBA" id="ARBA00004123"/>
    </source>
</evidence>
<keyword evidence="2" id="KW-0479">Metal-binding</keyword>
<sequence>MQDTSLSPRLRHLLIQEDRSTGRLIMPTRSDIRSSISLNDGPLPSPGVGVGAGIGIGFGNGTPSQTHNQLSPSSRNSSPAISPTSLAFDTSPNDTKCPLPVDGSQHRLALPSPVSSNRRPSSIFSLLNGLTVGGSPPSSASSIGSGIGNVSSNGNGTGRSHEDRRDDDLKPKIDLSSSSSSSSSPYTSTRLISTVPIEPSNEYYPAPYTAPIVTHRQSMYFDSRPIQQQLQQHIYPPGQPSFAGSDRPGLLRRHSSHPYEFTSSSSTSRPITAYATGPIHEADYAGMGARAPISRTTKACNACRNRKVRCDAGGGDMGPCSRCVESGTTCVYTGAQKKRGPCPGTARQSISKPRRPSTQSQISSHRSSVASVQSYVVTPTDEQAPWSRSSYGFPPAPPTFNQQQQQQSDPSEWSSIAPGKGRPSTSTSASTSSIAPTRASNGNGIPLPNGTTVLSWSNISETSMDTNHNGMGMFDRDYALGPRNSIHLHKLSLDAPPPHQHHNVINDNAPRALPPLRVAIDRGGA</sequence>
<dbReference type="KEGG" id="ker:91105218"/>
<name>A0AAX4KP75_9TREE</name>
<dbReference type="PROSITE" id="PS50048">
    <property type="entry name" value="ZN2_CY6_FUNGAL_2"/>
    <property type="match status" value="1"/>
</dbReference>
<feature type="domain" description="Zn(2)-C6 fungal-type" evidence="6">
    <location>
        <begin position="299"/>
        <end position="332"/>
    </location>
</feature>
<dbReference type="RefSeq" id="XP_066086273.1">
    <property type="nucleotide sequence ID" value="XM_066230176.1"/>
</dbReference>
<gene>
    <name evidence="7" type="ORF">V865_006417</name>
</gene>
<evidence type="ECO:0000256" key="5">
    <source>
        <dbReference type="SAM" id="MobiDB-lite"/>
    </source>
</evidence>
<dbReference type="GeneID" id="91105218"/>
<evidence type="ECO:0000313" key="7">
    <source>
        <dbReference type="EMBL" id="WWD08306.1"/>
    </source>
</evidence>
<evidence type="ECO:0000313" key="8">
    <source>
        <dbReference type="Proteomes" id="UP001358614"/>
    </source>
</evidence>
<feature type="compositionally biased region" description="Basic and acidic residues" evidence="5">
    <location>
        <begin position="159"/>
        <end position="173"/>
    </location>
</feature>
<dbReference type="GO" id="GO:0008270">
    <property type="term" value="F:zinc ion binding"/>
    <property type="evidence" value="ECO:0007669"/>
    <property type="project" value="InterPro"/>
</dbReference>
<feature type="compositionally biased region" description="Low complexity" evidence="5">
    <location>
        <begin position="422"/>
        <end position="440"/>
    </location>
</feature>
<dbReference type="InterPro" id="IPR050987">
    <property type="entry name" value="AtrR-like"/>
</dbReference>
<dbReference type="Pfam" id="PF00172">
    <property type="entry name" value="Zn_clus"/>
    <property type="match status" value="1"/>
</dbReference>
<dbReference type="PROSITE" id="PS00463">
    <property type="entry name" value="ZN2_CY6_FUNGAL_1"/>
    <property type="match status" value="1"/>
</dbReference>
<keyword evidence="3" id="KW-0238">DNA-binding</keyword>
<dbReference type="AlphaFoldDB" id="A0AAX4KP75"/>
<dbReference type="SMART" id="SM00066">
    <property type="entry name" value="GAL4"/>
    <property type="match status" value="1"/>
</dbReference>
<dbReference type="PANTHER" id="PTHR46910:SF3">
    <property type="entry name" value="HALOTOLERANCE PROTEIN 9-RELATED"/>
    <property type="match status" value="1"/>
</dbReference>
<feature type="compositionally biased region" description="Low complexity" evidence="5">
    <location>
        <begin position="357"/>
        <end position="374"/>
    </location>
</feature>
<dbReference type="GO" id="GO:0000981">
    <property type="term" value="F:DNA-binding transcription factor activity, RNA polymerase II-specific"/>
    <property type="evidence" value="ECO:0007669"/>
    <property type="project" value="InterPro"/>
</dbReference>
<reference evidence="7 8" key="1">
    <citation type="submission" date="2024-01" db="EMBL/GenBank/DDBJ databases">
        <title>Comparative genomics of Cryptococcus and Kwoniella reveals pathogenesis evolution and contrasting modes of karyotype evolution via chromosome fusion or intercentromeric recombination.</title>
        <authorList>
            <person name="Coelho M.A."/>
            <person name="David-Palma M."/>
            <person name="Shea T."/>
            <person name="Bowers K."/>
            <person name="McGinley-Smith S."/>
            <person name="Mohammad A.W."/>
            <person name="Gnirke A."/>
            <person name="Yurkov A.M."/>
            <person name="Nowrousian M."/>
            <person name="Sun S."/>
            <person name="Cuomo C.A."/>
            <person name="Heitman J."/>
        </authorList>
    </citation>
    <scope>NUCLEOTIDE SEQUENCE [LARGE SCALE GENOMIC DNA]</scope>
    <source>
        <strain evidence="7 8">PYCC6329</strain>
    </source>
</reference>
<dbReference type="SUPFAM" id="SSF57701">
    <property type="entry name" value="Zn2/Cys6 DNA-binding domain"/>
    <property type="match status" value="1"/>
</dbReference>
<evidence type="ECO:0000259" key="6">
    <source>
        <dbReference type="PROSITE" id="PS50048"/>
    </source>
</evidence>
<feature type="compositionally biased region" description="Low complexity" evidence="5">
    <location>
        <begin position="134"/>
        <end position="154"/>
    </location>
</feature>
<dbReference type="InterPro" id="IPR001138">
    <property type="entry name" value="Zn2Cys6_DnaBD"/>
</dbReference>
<feature type="region of interest" description="Disordered" evidence="5">
    <location>
        <begin position="335"/>
        <end position="449"/>
    </location>
</feature>
<dbReference type="EMBL" id="CP144090">
    <property type="protein sequence ID" value="WWD08306.1"/>
    <property type="molecule type" value="Genomic_DNA"/>
</dbReference>
<evidence type="ECO:0000256" key="3">
    <source>
        <dbReference type="ARBA" id="ARBA00023125"/>
    </source>
</evidence>
<feature type="compositionally biased region" description="Polar residues" evidence="5">
    <location>
        <begin position="261"/>
        <end position="270"/>
    </location>
</feature>
<evidence type="ECO:0000256" key="4">
    <source>
        <dbReference type="ARBA" id="ARBA00023242"/>
    </source>
</evidence>
<feature type="compositionally biased region" description="Polar residues" evidence="5">
    <location>
        <begin position="375"/>
        <end position="390"/>
    </location>
</feature>
<keyword evidence="8" id="KW-1185">Reference proteome</keyword>
<feature type="region of interest" description="Disordered" evidence="5">
    <location>
        <begin position="134"/>
        <end position="189"/>
    </location>
</feature>
<dbReference type="Gene3D" id="4.10.240.10">
    <property type="entry name" value="Zn(2)-C6 fungal-type DNA-binding domain"/>
    <property type="match status" value="1"/>
</dbReference>
<keyword evidence="4" id="KW-0539">Nucleus</keyword>
<dbReference type="GO" id="GO:0005634">
    <property type="term" value="C:nucleus"/>
    <property type="evidence" value="ECO:0007669"/>
    <property type="project" value="UniProtKB-SubCell"/>
</dbReference>
<dbReference type="CDD" id="cd00067">
    <property type="entry name" value="GAL4"/>
    <property type="match status" value="1"/>
</dbReference>
<dbReference type="InterPro" id="IPR036864">
    <property type="entry name" value="Zn2-C6_fun-type_DNA-bd_sf"/>
</dbReference>
<accession>A0AAX4KP75</accession>
<protein>
    <recommendedName>
        <fullName evidence="6">Zn(2)-C6 fungal-type domain-containing protein</fullName>
    </recommendedName>
</protein>
<dbReference type="Proteomes" id="UP001358614">
    <property type="component" value="Chromosome 2"/>
</dbReference>